<sequence length="347" mass="39833">MYLQSVRLGNNFYNKQSVRSGTLRGYAEAVNRLFSLRGMPLPYDPDNKCNDSTAAISNLADEETIALQREPLTEEMAAECIRSGKQAHQDSAESLTANIVCLARYIGPRLSEYAQAQQKKITYHTWGSGTKIVRSWIPQDFKFYDKNGDDIHLHRRSSDEIFNLYQTMHYMKIIWRIQKNRKNGQSIKLPVDKNHTDLCPVYNALQIVMRKVRLDHQNMDTPVCVYANRNSSSPLYLTGSKVKKFIQDAIDKVNPTMSDEDRQKYSAHSLRVWACVLLDQAKKPPSFIKQRLRWQGDSYRLYLRDTLHQSHSHRDALSANTNEIISAIGNPEGGTFDTSSNLHDEED</sequence>
<evidence type="ECO:0000256" key="1">
    <source>
        <dbReference type="ARBA" id="ARBA00023172"/>
    </source>
</evidence>
<gene>
    <name evidence="3" type="ORF">SMAR0320_LOCUS7460</name>
</gene>
<keyword evidence="1" id="KW-0233">DNA recombination</keyword>
<name>A0A7S2L0T4_9STRA</name>
<dbReference type="GO" id="GO:0015074">
    <property type="term" value="P:DNA integration"/>
    <property type="evidence" value="ECO:0007669"/>
    <property type="project" value="InterPro"/>
</dbReference>
<protein>
    <recommendedName>
        <fullName evidence="4">Tyr recombinase domain-containing protein</fullName>
    </recommendedName>
</protein>
<accession>A0A7S2L0T4</accession>
<feature type="region of interest" description="Disordered" evidence="2">
    <location>
        <begin position="328"/>
        <end position="347"/>
    </location>
</feature>
<dbReference type="SUPFAM" id="SSF56349">
    <property type="entry name" value="DNA breaking-rejoining enzymes"/>
    <property type="match status" value="1"/>
</dbReference>
<organism evidence="3">
    <name type="scientific">Skeletonema marinoi</name>
    <dbReference type="NCBI Taxonomy" id="267567"/>
    <lineage>
        <taxon>Eukaryota</taxon>
        <taxon>Sar</taxon>
        <taxon>Stramenopiles</taxon>
        <taxon>Ochrophyta</taxon>
        <taxon>Bacillariophyta</taxon>
        <taxon>Coscinodiscophyceae</taxon>
        <taxon>Thalassiosirophycidae</taxon>
        <taxon>Thalassiosirales</taxon>
        <taxon>Skeletonemataceae</taxon>
        <taxon>Skeletonema</taxon>
        <taxon>Skeletonema marinoi-dohrnii complex</taxon>
    </lineage>
</organism>
<dbReference type="GO" id="GO:0003677">
    <property type="term" value="F:DNA binding"/>
    <property type="evidence" value="ECO:0007669"/>
    <property type="project" value="InterPro"/>
</dbReference>
<evidence type="ECO:0008006" key="4">
    <source>
        <dbReference type="Google" id="ProtNLM"/>
    </source>
</evidence>
<dbReference type="EMBL" id="HBGZ01010407">
    <property type="protein sequence ID" value="CAD9592401.1"/>
    <property type="molecule type" value="Transcribed_RNA"/>
</dbReference>
<evidence type="ECO:0000313" key="3">
    <source>
        <dbReference type="EMBL" id="CAD9592401.1"/>
    </source>
</evidence>
<dbReference type="Gene3D" id="1.10.443.10">
    <property type="entry name" value="Intergrase catalytic core"/>
    <property type="match status" value="1"/>
</dbReference>
<reference evidence="3" key="1">
    <citation type="submission" date="2021-01" db="EMBL/GenBank/DDBJ databases">
        <authorList>
            <person name="Corre E."/>
            <person name="Pelletier E."/>
            <person name="Niang G."/>
            <person name="Scheremetjew M."/>
            <person name="Finn R."/>
            <person name="Kale V."/>
            <person name="Holt S."/>
            <person name="Cochrane G."/>
            <person name="Meng A."/>
            <person name="Brown T."/>
            <person name="Cohen L."/>
        </authorList>
    </citation>
    <scope>NUCLEOTIDE SEQUENCE</scope>
    <source>
        <strain evidence="3">SM1012Den-03</strain>
    </source>
</reference>
<dbReference type="InterPro" id="IPR013762">
    <property type="entry name" value="Integrase-like_cat_sf"/>
</dbReference>
<dbReference type="AlphaFoldDB" id="A0A7S2L0T4"/>
<proteinExistence type="predicted"/>
<dbReference type="InterPro" id="IPR011010">
    <property type="entry name" value="DNA_brk_join_enz"/>
</dbReference>
<dbReference type="GO" id="GO:0006310">
    <property type="term" value="P:DNA recombination"/>
    <property type="evidence" value="ECO:0007669"/>
    <property type="project" value="UniProtKB-KW"/>
</dbReference>
<evidence type="ECO:0000256" key="2">
    <source>
        <dbReference type="SAM" id="MobiDB-lite"/>
    </source>
</evidence>